<evidence type="ECO:0000256" key="1">
    <source>
        <dbReference type="SAM" id="MobiDB-lite"/>
    </source>
</evidence>
<organism evidence="2 3">
    <name type="scientific">Collybiopsis luxurians FD-317 M1</name>
    <dbReference type="NCBI Taxonomy" id="944289"/>
    <lineage>
        <taxon>Eukaryota</taxon>
        <taxon>Fungi</taxon>
        <taxon>Dikarya</taxon>
        <taxon>Basidiomycota</taxon>
        <taxon>Agaricomycotina</taxon>
        <taxon>Agaricomycetes</taxon>
        <taxon>Agaricomycetidae</taxon>
        <taxon>Agaricales</taxon>
        <taxon>Marasmiineae</taxon>
        <taxon>Omphalotaceae</taxon>
        <taxon>Collybiopsis</taxon>
        <taxon>Collybiopsis luxurians</taxon>
    </lineage>
</organism>
<keyword evidence="3" id="KW-1185">Reference proteome</keyword>
<proteinExistence type="predicted"/>
<dbReference type="HOGENOM" id="CLU_2184275_0_0_1"/>
<dbReference type="AlphaFoldDB" id="A0A0D0BJT8"/>
<evidence type="ECO:0000313" key="3">
    <source>
        <dbReference type="Proteomes" id="UP000053593"/>
    </source>
</evidence>
<reference evidence="2 3" key="1">
    <citation type="submission" date="2014-04" db="EMBL/GenBank/DDBJ databases">
        <title>Evolutionary Origins and Diversification of the Mycorrhizal Mutualists.</title>
        <authorList>
            <consortium name="DOE Joint Genome Institute"/>
            <consortium name="Mycorrhizal Genomics Consortium"/>
            <person name="Kohler A."/>
            <person name="Kuo A."/>
            <person name="Nagy L.G."/>
            <person name="Floudas D."/>
            <person name="Copeland A."/>
            <person name="Barry K.W."/>
            <person name="Cichocki N."/>
            <person name="Veneault-Fourrey C."/>
            <person name="LaButti K."/>
            <person name="Lindquist E.A."/>
            <person name="Lipzen A."/>
            <person name="Lundell T."/>
            <person name="Morin E."/>
            <person name="Murat C."/>
            <person name="Riley R."/>
            <person name="Ohm R."/>
            <person name="Sun H."/>
            <person name="Tunlid A."/>
            <person name="Henrissat B."/>
            <person name="Grigoriev I.V."/>
            <person name="Hibbett D.S."/>
            <person name="Martin F."/>
        </authorList>
    </citation>
    <scope>NUCLEOTIDE SEQUENCE [LARGE SCALE GENOMIC DNA]</scope>
    <source>
        <strain evidence="2 3">FD-317 M1</strain>
    </source>
</reference>
<dbReference type="Proteomes" id="UP000053593">
    <property type="component" value="Unassembled WGS sequence"/>
</dbReference>
<name>A0A0D0BJT8_9AGAR</name>
<feature type="region of interest" description="Disordered" evidence="1">
    <location>
        <begin position="60"/>
        <end position="109"/>
    </location>
</feature>
<dbReference type="EMBL" id="KN834810">
    <property type="protein sequence ID" value="KIK54966.1"/>
    <property type="molecule type" value="Genomic_DNA"/>
</dbReference>
<accession>A0A0D0BJT8</accession>
<protein>
    <submittedName>
        <fullName evidence="2">Uncharacterized protein</fullName>
    </submittedName>
</protein>
<gene>
    <name evidence="2" type="ORF">GYMLUDRAFT_62781</name>
</gene>
<feature type="compositionally biased region" description="Basic and acidic residues" evidence="1">
    <location>
        <begin position="60"/>
        <end position="86"/>
    </location>
</feature>
<evidence type="ECO:0000313" key="2">
    <source>
        <dbReference type="EMBL" id="KIK54966.1"/>
    </source>
</evidence>
<sequence>MLDGMKKGCVQNNQEIFEHFFTSDAISALQKVKLKQYKSEGQEVNTGLRMKAHNEARTELYSKADEDTKLEIQQMQDKETEARTAEPEVEFDEDSNPKVKPLAGEEREK</sequence>